<gene>
    <name evidence="1" type="ORF">JR316_0004006</name>
</gene>
<dbReference type="Proteomes" id="UP000664032">
    <property type="component" value="Unassembled WGS sequence"/>
</dbReference>
<proteinExistence type="predicted"/>
<evidence type="ECO:0000313" key="1">
    <source>
        <dbReference type="EMBL" id="KAH9484524.1"/>
    </source>
</evidence>
<reference evidence="1" key="1">
    <citation type="submission" date="2021-10" db="EMBL/GenBank/DDBJ databases">
        <title>Psilocybe cubensis genome.</title>
        <authorList>
            <person name="Mckernan K.J."/>
            <person name="Crawford S."/>
            <person name="Trippe A."/>
            <person name="Kane L.T."/>
            <person name="Mclaughlin S."/>
        </authorList>
    </citation>
    <scope>NUCLEOTIDE SEQUENCE</scope>
    <source>
        <strain evidence="1">MGC-MH-2018</strain>
    </source>
</reference>
<comment type="caution">
    <text evidence="1">The sequence shown here is derived from an EMBL/GenBank/DDBJ whole genome shotgun (WGS) entry which is preliminary data.</text>
</comment>
<organism evidence="1 2">
    <name type="scientific">Psilocybe cubensis</name>
    <name type="common">Psychedelic mushroom</name>
    <name type="synonym">Stropharia cubensis</name>
    <dbReference type="NCBI Taxonomy" id="181762"/>
    <lineage>
        <taxon>Eukaryota</taxon>
        <taxon>Fungi</taxon>
        <taxon>Dikarya</taxon>
        <taxon>Basidiomycota</taxon>
        <taxon>Agaricomycotina</taxon>
        <taxon>Agaricomycetes</taxon>
        <taxon>Agaricomycetidae</taxon>
        <taxon>Agaricales</taxon>
        <taxon>Agaricineae</taxon>
        <taxon>Strophariaceae</taxon>
        <taxon>Psilocybe</taxon>
    </lineage>
</organism>
<keyword evidence="2" id="KW-1185">Reference proteome</keyword>
<protein>
    <submittedName>
        <fullName evidence="1">Uncharacterized protein</fullName>
    </submittedName>
</protein>
<name>A0ACB8H9M5_PSICU</name>
<evidence type="ECO:0000313" key="2">
    <source>
        <dbReference type="Proteomes" id="UP000664032"/>
    </source>
</evidence>
<sequence>MGIGSRHAIPLWIPYPNVNLSAHLRPKHCSVGDVGILRHDGSFEVVFNALMSRAENEEMHYKITPSFQPLVLQVERVPLVSQSTSYMTNNLVRCNEEEIGFQTILVKGKHQTAASILVLPDNAIVERLSDLNIRLIIDEYVAQHCVSWYELLNGTDTGARRRFPNGTLKMIGACYKAKVWSAASIPLLSEEEAASNLKAKLLKHSSSESENSIYTWEANHTFNTNRGSSNPKMNYHSEYSVAVELYTIKKRKPKSTSSGTLLLSSFTSSGIQGSMESQE</sequence>
<dbReference type="EMBL" id="JAFIQS020000003">
    <property type="protein sequence ID" value="KAH9484524.1"/>
    <property type="molecule type" value="Genomic_DNA"/>
</dbReference>
<accession>A0ACB8H9M5</accession>